<protein>
    <submittedName>
        <fullName evidence="2">Uncharacterized protein</fullName>
    </submittedName>
</protein>
<feature type="chain" id="PRO_5026164162" evidence="1">
    <location>
        <begin position="21"/>
        <end position="250"/>
    </location>
</feature>
<proteinExistence type="predicted"/>
<keyword evidence="1" id="KW-0732">Signal</keyword>
<feature type="signal peptide" evidence="1">
    <location>
        <begin position="1"/>
        <end position="20"/>
    </location>
</feature>
<organism evidence="2 3">
    <name type="scientific">Phnomibacter ginsenosidimutans</name>
    <dbReference type="NCBI Taxonomy" id="2676868"/>
    <lineage>
        <taxon>Bacteria</taxon>
        <taxon>Pseudomonadati</taxon>
        <taxon>Bacteroidota</taxon>
        <taxon>Chitinophagia</taxon>
        <taxon>Chitinophagales</taxon>
        <taxon>Chitinophagaceae</taxon>
        <taxon>Phnomibacter</taxon>
    </lineage>
</organism>
<dbReference type="AlphaFoldDB" id="A0A6I6G992"/>
<sequence length="250" mass="27668">MKKLLLVTNVLTLCVLYFQACTPAGKWFKTEENGSFIVPSDKGYGSCYNCATDDLHFQTPAQFADAIMRYENTSKHLYEQYRRGQGLNVQGSISPNINAAFIDAQSCWFAADTLKKFICLMEKYSKQKGISVEKLGVRFYYGNYANNVSAYRPHNPAYENMHTLFLVPTVDTLLKDGRVHLDFDPKSSALNAGPDIITLAKRIAVSPNAPAFVLTGNVSNFNMNEGDLCPPGTGCNSTLQNARNFAGNSQ</sequence>
<name>A0A6I6G992_9BACT</name>
<accession>A0A6I6G992</accession>
<evidence type="ECO:0000313" key="3">
    <source>
        <dbReference type="Proteomes" id="UP000426027"/>
    </source>
</evidence>
<keyword evidence="3" id="KW-1185">Reference proteome</keyword>
<evidence type="ECO:0000313" key="2">
    <source>
        <dbReference type="EMBL" id="QGW29366.1"/>
    </source>
</evidence>
<reference evidence="2 3" key="1">
    <citation type="submission" date="2019-11" db="EMBL/GenBank/DDBJ databases">
        <authorList>
            <person name="Im W.T."/>
        </authorList>
    </citation>
    <scope>NUCLEOTIDE SEQUENCE [LARGE SCALE GENOMIC DNA]</scope>
    <source>
        <strain evidence="2 3">SB-02</strain>
    </source>
</reference>
<evidence type="ECO:0000256" key="1">
    <source>
        <dbReference type="SAM" id="SignalP"/>
    </source>
</evidence>
<gene>
    <name evidence="2" type="ORF">GLV81_15730</name>
</gene>
<dbReference type="Proteomes" id="UP000426027">
    <property type="component" value="Chromosome"/>
</dbReference>
<dbReference type="EMBL" id="CP046566">
    <property type="protein sequence ID" value="QGW29366.1"/>
    <property type="molecule type" value="Genomic_DNA"/>
</dbReference>
<dbReference type="KEGG" id="fls:GLV81_15730"/>
<dbReference type="RefSeq" id="WP_157479718.1">
    <property type="nucleotide sequence ID" value="NZ_CP046566.1"/>
</dbReference>